<evidence type="ECO:0000256" key="5">
    <source>
        <dbReference type="ARBA" id="ARBA00023136"/>
    </source>
</evidence>
<feature type="transmembrane region" description="Helical" evidence="6">
    <location>
        <begin position="285"/>
        <end position="304"/>
    </location>
</feature>
<dbReference type="RefSeq" id="WP_020541390.1">
    <property type="nucleotide sequence ID" value="NZ_CP068985.1"/>
</dbReference>
<dbReference type="CDD" id="cd06173">
    <property type="entry name" value="MFS_MefA_like"/>
    <property type="match status" value="1"/>
</dbReference>
<name>A0ABX8TUQ1_9ACTN</name>
<reference evidence="7 8" key="1">
    <citation type="journal article" date="2021" name="ACS Chem. Biol.">
        <title>Genomic-Led Discovery of a Novel Glycopeptide Antibiotic by Nonomuraea coxensis DSM 45129.</title>
        <authorList>
            <person name="Yushchuk O."/>
            <person name="Vior N.M."/>
            <person name="Andreo-Vidal A."/>
            <person name="Berini F."/>
            <person name="Ruckert C."/>
            <person name="Busche T."/>
            <person name="Binda E."/>
            <person name="Kalinowski J."/>
            <person name="Truman A.W."/>
            <person name="Marinelli F."/>
        </authorList>
    </citation>
    <scope>NUCLEOTIDE SEQUENCE [LARGE SCALE GENOMIC DNA]</scope>
    <source>
        <strain evidence="7 8">DSM 45129</strain>
    </source>
</reference>
<dbReference type="InterPro" id="IPR036259">
    <property type="entry name" value="MFS_trans_sf"/>
</dbReference>
<keyword evidence="2" id="KW-1003">Cell membrane</keyword>
<evidence type="ECO:0000256" key="6">
    <source>
        <dbReference type="SAM" id="Phobius"/>
    </source>
</evidence>
<evidence type="ECO:0000256" key="3">
    <source>
        <dbReference type="ARBA" id="ARBA00022692"/>
    </source>
</evidence>
<dbReference type="Gene3D" id="1.20.1250.20">
    <property type="entry name" value="MFS general substrate transporter like domains"/>
    <property type="match status" value="1"/>
</dbReference>
<feature type="transmembrane region" description="Helical" evidence="6">
    <location>
        <begin position="22"/>
        <end position="43"/>
    </location>
</feature>
<feature type="transmembrane region" description="Helical" evidence="6">
    <location>
        <begin position="373"/>
        <end position="396"/>
    </location>
</feature>
<evidence type="ECO:0000313" key="7">
    <source>
        <dbReference type="EMBL" id="QYC38873.1"/>
    </source>
</evidence>
<feature type="transmembrane region" description="Helical" evidence="6">
    <location>
        <begin position="139"/>
        <end position="163"/>
    </location>
</feature>
<proteinExistence type="predicted"/>
<feature type="transmembrane region" description="Helical" evidence="6">
    <location>
        <begin position="350"/>
        <end position="367"/>
    </location>
</feature>
<comment type="subcellular location">
    <subcellularLocation>
        <location evidence="1">Cell membrane</location>
        <topology evidence="1">Multi-pass membrane protein</topology>
    </subcellularLocation>
</comment>
<dbReference type="EMBL" id="CP068985">
    <property type="protein sequence ID" value="QYC38873.1"/>
    <property type="molecule type" value="Genomic_DNA"/>
</dbReference>
<evidence type="ECO:0000256" key="2">
    <source>
        <dbReference type="ARBA" id="ARBA00022475"/>
    </source>
</evidence>
<sequence>MLGSRTIGVTYPLLAYQLTHSAAWIGWVMFASTVPALLTHIPAGAVIDRFGPRRVMVISEVVRGVLVTGLCGLLLLGRLEIWHLVAIALVEGALSVNSSVAETALIPTTVKPGNVETALAMHEGSVQSMVLAGRPLGGFLFGIGPIFSFAANAAMFFSAALILRRLQPDITARGSLRGKLLAEIKTGLTELWNDAFLRSATLVITFINLMVQGLIVVFLAKATDERLPSVLAGTILAMSGVGGIVGAFLSPRREDIRQRFGTWVSRWTWIAATARRLRARRQGRSMMLVHLWSCVLALTLPLLLGTMPLAFALSLLAIGLTGGLSNVTMRTALSRVPTDRVARVVGVSRLATYSAVAIGPLLTSLVVQRVEPYVVLIVLCVPAILISGLMTTVPALRDTLTSVGKGTHSPAAASS</sequence>
<keyword evidence="4 6" id="KW-1133">Transmembrane helix</keyword>
<keyword evidence="5 6" id="KW-0472">Membrane</keyword>
<organism evidence="7 8">
    <name type="scientific">Nonomuraea coxensis DSM 45129</name>
    <dbReference type="NCBI Taxonomy" id="1122611"/>
    <lineage>
        <taxon>Bacteria</taxon>
        <taxon>Bacillati</taxon>
        <taxon>Actinomycetota</taxon>
        <taxon>Actinomycetes</taxon>
        <taxon>Streptosporangiales</taxon>
        <taxon>Streptosporangiaceae</taxon>
        <taxon>Nonomuraea</taxon>
    </lineage>
</organism>
<feature type="transmembrane region" description="Helical" evidence="6">
    <location>
        <begin position="55"/>
        <end position="76"/>
    </location>
</feature>
<keyword evidence="3 6" id="KW-0812">Transmembrane</keyword>
<dbReference type="PANTHER" id="PTHR23513">
    <property type="entry name" value="INTEGRAL MEMBRANE EFFLUX PROTEIN-RELATED"/>
    <property type="match status" value="1"/>
</dbReference>
<feature type="transmembrane region" description="Helical" evidence="6">
    <location>
        <begin position="195"/>
        <end position="218"/>
    </location>
</feature>
<feature type="transmembrane region" description="Helical" evidence="6">
    <location>
        <begin position="230"/>
        <end position="249"/>
    </location>
</feature>
<evidence type="ECO:0000256" key="4">
    <source>
        <dbReference type="ARBA" id="ARBA00022989"/>
    </source>
</evidence>
<dbReference type="Proteomes" id="UP000824681">
    <property type="component" value="Chromosome"/>
</dbReference>
<protein>
    <submittedName>
        <fullName evidence="7">Enterobactin exporter EntS</fullName>
    </submittedName>
</protein>
<keyword evidence="8" id="KW-1185">Reference proteome</keyword>
<dbReference type="PANTHER" id="PTHR23513:SF11">
    <property type="entry name" value="STAPHYLOFERRIN A TRANSPORTER"/>
    <property type="match status" value="1"/>
</dbReference>
<evidence type="ECO:0000313" key="8">
    <source>
        <dbReference type="Proteomes" id="UP000824681"/>
    </source>
</evidence>
<accession>A0ABX8TUQ1</accession>
<evidence type="ECO:0000256" key="1">
    <source>
        <dbReference type="ARBA" id="ARBA00004651"/>
    </source>
</evidence>
<dbReference type="SUPFAM" id="SSF103473">
    <property type="entry name" value="MFS general substrate transporter"/>
    <property type="match status" value="1"/>
</dbReference>
<gene>
    <name evidence="7" type="ORF">Nocox_06230</name>
</gene>
<dbReference type="InterPro" id="IPR011701">
    <property type="entry name" value="MFS"/>
</dbReference>
<dbReference type="Pfam" id="PF07690">
    <property type="entry name" value="MFS_1"/>
    <property type="match status" value="1"/>
</dbReference>